<dbReference type="Proteomes" id="UP001321582">
    <property type="component" value="Plasmid pHIC"/>
</dbReference>
<evidence type="ECO:0000256" key="1">
    <source>
        <dbReference type="ARBA" id="ARBA00023125"/>
    </source>
</evidence>
<dbReference type="InterPro" id="IPR001647">
    <property type="entry name" value="HTH_TetR"/>
</dbReference>
<dbReference type="PANTHER" id="PTHR43479:SF20">
    <property type="entry name" value="HTH TETR-TYPE DOMAIN-CONTAINING PROTEIN"/>
    <property type="match status" value="1"/>
</dbReference>
<feature type="domain" description="HTH tetR-type" evidence="3">
    <location>
        <begin position="5"/>
        <end position="65"/>
    </location>
</feature>
<dbReference type="Gene3D" id="1.10.10.60">
    <property type="entry name" value="Homeodomain-like"/>
    <property type="match status" value="1"/>
</dbReference>
<protein>
    <submittedName>
        <fullName evidence="4">TetR family transcriptional regulator</fullName>
    </submittedName>
</protein>
<evidence type="ECO:0000313" key="4">
    <source>
        <dbReference type="EMBL" id="BDU51596.1"/>
    </source>
</evidence>
<dbReference type="RefSeq" id="WP_307905467.1">
    <property type="nucleotide sequence ID" value="NZ_AP027060.1"/>
</dbReference>
<organism evidence="4 5">
    <name type="scientific">Haliovirga abyssi</name>
    <dbReference type="NCBI Taxonomy" id="2996794"/>
    <lineage>
        <taxon>Bacteria</taxon>
        <taxon>Fusobacteriati</taxon>
        <taxon>Fusobacteriota</taxon>
        <taxon>Fusobacteriia</taxon>
        <taxon>Fusobacteriales</taxon>
        <taxon>Haliovirgaceae</taxon>
        <taxon>Haliovirga</taxon>
    </lineage>
</organism>
<dbReference type="PROSITE" id="PS50977">
    <property type="entry name" value="HTH_TETR_2"/>
    <property type="match status" value="1"/>
</dbReference>
<accession>A0AAU9D6F3</accession>
<dbReference type="Pfam" id="PF00440">
    <property type="entry name" value="TetR_N"/>
    <property type="match status" value="1"/>
</dbReference>
<evidence type="ECO:0000259" key="3">
    <source>
        <dbReference type="PROSITE" id="PS50977"/>
    </source>
</evidence>
<keyword evidence="4" id="KW-0614">Plasmid</keyword>
<proteinExistence type="predicted"/>
<name>A0AAU9D6F3_9FUSO</name>
<dbReference type="SUPFAM" id="SSF46689">
    <property type="entry name" value="Homeodomain-like"/>
    <property type="match status" value="1"/>
</dbReference>
<feature type="DNA-binding region" description="H-T-H motif" evidence="2">
    <location>
        <begin position="28"/>
        <end position="47"/>
    </location>
</feature>
<dbReference type="KEGG" id="haby:HLVA_21650"/>
<evidence type="ECO:0000256" key="2">
    <source>
        <dbReference type="PROSITE-ProRule" id="PRU00335"/>
    </source>
</evidence>
<reference evidence="4 5" key="1">
    <citation type="submission" date="2022-11" db="EMBL/GenBank/DDBJ databases">
        <title>Haliovirga abyssi gen. nov., sp. nov., a mesophilic fermentative bacterium isolated from the Iheya North hydrothermal field and the proposal of Haliovirgaceae fam. nov.</title>
        <authorList>
            <person name="Miyazaki U."/>
            <person name="Tame A."/>
            <person name="Miyazaki J."/>
            <person name="Takai K."/>
            <person name="Sawayama S."/>
            <person name="Kitajima M."/>
            <person name="Okamoto A."/>
            <person name="Nakagawa S."/>
        </authorList>
    </citation>
    <scope>NUCLEOTIDE SEQUENCE [LARGE SCALE GENOMIC DNA]</scope>
    <source>
        <strain evidence="4 5">IC12</strain>
        <plasmid evidence="4 5">pHIC</plasmid>
    </source>
</reference>
<dbReference type="InterPro" id="IPR009057">
    <property type="entry name" value="Homeodomain-like_sf"/>
</dbReference>
<sequence length="203" mass="23756">MEKELSAKEKLLQVSIKLFAKKGFSATGVRELVKEAGINISMVNYYYNSKVGILKEIITIFYDKLYTEISAAIDKNDNFETRIRKAGRATIKLIKGNEDMFKISIFEFPYEHDDIKEIKKEKVMKIMKLLYGTLFENLSTIKNEKLNLEIAIPAFTGIYFSHFMFKPMLEVVTNTDFNDEFYENYSDYITDIYLYGIMNKLKK</sequence>
<dbReference type="EMBL" id="AP027060">
    <property type="protein sequence ID" value="BDU51596.1"/>
    <property type="molecule type" value="Genomic_DNA"/>
</dbReference>
<dbReference type="AlphaFoldDB" id="A0AAU9D6F3"/>
<gene>
    <name evidence="4" type="primary">acrR2</name>
    <name evidence="4" type="ORF">HLVA_21650</name>
</gene>
<evidence type="ECO:0000313" key="5">
    <source>
        <dbReference type="Proteomes" id="UP001321582"/>
    </source>
</evidence>
<dbReference type="InterPro" id="IPR050624">
    <property type="entry name" value="HTH-type_Tx_Regulator"/>
</dbReference>
<keyword evidence="1 2" id="KW-0238">DNA-binding</keyword>
<dbReference type="Gene3D" id="1.10.357.10">
    <property type="entry name" value="Tetracycline Repressor, domain 2"/>
    <property type="match status" value="1"/>
</dbReference>
<dbReference type="PANTHER" id="PTHR43479">
    <property type="entry name" value="ACREF/ENVCD OPERON REPRESSOR-RELATED"/>
    <property type="match status" value="1"/>
</dbReference>
<dbReference type="GO" id="GO:0003677">
    <property type="term" value="F:DNA binding"/>
    <property type="evidence" value="ECO:0007669"/>
    <property type="project" value="UniProtKB-UniRule"/>
</dbReference>
<keyword evidence="5" id="KW-1185">Reference proteome</keyword>
<geneLocation type="plasmid" evidence="4 5">
    <name>pHIC</name>
</geneLocation>